<dbReference type="GO" id="GO:0016075">
    <property type="term" value="P:rRNA catabolic process"/>
    <property type="evidence" value="ECO:0007669"/>
    <property type="project" value="TreeGrafter"/>
</dbReference>
<evidence type="ECO:0000313" key="13">
    <source>
        <dbReference type="EMBL" id="KON29300.1"/>
    </source>
</evidence>
<comment type="caution">
    <text evidence="13">The sequence shown here is derived from an EMBL/GenBank/DDBJ whole genome shotgun (WGS) entry which is preliminary data.</text>
</comment>
<dbReference type="PROSITE" id="PS01277">
    <property type="entry name" value="RIBONUCLEASE_PH"/>
    <property type="match status" value="1"/>
</dbReference>
<comment type="subunit">
    <text evidence="10">Component of the archaeal exosome complex. Forms a hexameric ring-like arrangement composed of 3 Rrp41-Rrp42 heterodimers. The hexameric ring associates with a trimer of Rrp4 and/or Csl4 subunits.</text>
</comment>
<evidence type="ECO:0000256" key="4">
    <source>
        <dbReference type="ARBA" id="ARBA00022552"/>
    </source>
</evidence>
<evidence type="ECO:0000256" key="1">
    <source>
        <dbReference type="ARBA" id="ARBA00004496"/>
    </source>
</evidence>
<keyword evidence="5" id="KW-0540">Nuclease</keyword>
<comment type="subcellular location">
    <subcellularLocation>
        <location evidence="1">Cytoplasm</location>
    </subcellularLocation>
</comment>
<protein>
    <submittedName>
        <fullName evidence="13">Exonuclease</fullName>
    </submittedName>
</protein>
<organism evidence="13 14">
    <name type="scientific">miscellaneous Crenarchaeota group-15 archaeon DG-45</name>
    <dbReference type="NCBI Taxonomy" id="1685127"/>
    <lineage>
        <taxon>Archaea</taxon>
        <taxon>Candidatus Bathyarchaeota</taxon>
        <taxon>MCG-15</taxon>
    </lineage>
</organism>
<dbReference type="GO" id="GO:0000177">
    <property type="term" value="C:cytoplasmic exosome (RNase complex)"/>
    <property type="evidence" value="ECO:0007669"/>
    <property type="project" value="TreeGrafter"/>
</dbReference>
<keyword evidence="7" id="KW-0271">Exosome</keyword>
<accession>A0A0M0BLR7</accession>
<dbReference type="PANTHER" id="PTHR11953">
    <property type="entry name" value="EXOSOME COMPLEX COMPONENT"/>
    <property type="match status" value="1"/>
</dbReference>
<dbReference type="Gene3D" id="3.30.230.70">
    <property type="entry name" value="GHMP Kinase, N-terminal domain"/>
    <property type="match status" value="1"/>
</dbReference>
<dbReference type="SUPFAM" id="SSF54211">
    <property type="entry name" value="Ribosomal protein S5 domain 2-like"/>
    <property type="match status" value="1"/>
</dbReference>
<dbReference type="AlphaFoldDB" id="A0A0M0BLR7"/>
<dbReference type="FunFam" id="3.30.230.70:FF:000004">
    <property type="entry name" value="Exosome complex component Rrp41"/>
    <property type="match status" value="1"/>
</dbReference>
<proteinExistence type="inferred from homology"/>
<keyword evidence="9" id="KW-0694">RNA-binding</keyword>
<evidence type="ECO:0000256" key="3">
    <source>
        <dbReference type="ARBA" id="ARBA00022490"/>
    </source>
</evidence>
<dbReference type="InterPro" id="IPR050080">
    <property type="entry name" value="RNase_PH"/>
</dbReference>
<evidence type="ECO:0000256" key="9">
    <source>
        <dbReference type="ARBA" id="ARBA00022884"/>
    </source>
</evidence>
<keyword evidence="4" id="KW-0698">rRNA processing</keyword>
<evidence type="ECO:0000256" key="7">
    <source>
        <dbReference type="ARBA" id="ARBA00022835"/>
    </source>
</evidence>
<dbReference type="Pfam" id="PF03725">
    <property type="entry name" value="RNase_PH_C"/>
    <property type="match status" value="1"/>
</dbReference>
<dbReference type="InterPro" id="IPR011807">
    <property type="entry name" value="Rrp41"/>
</dbReference>
<keyword evidence="6" id="KW-0378">Hydrolase</keyword>
<sequence>MKLSKKKESWKRTDGRDWNELRPISIESGVLPNADGSAYIEMGRNKIIVGVFGPREMHPKHLAKPHTAVLRCRYHMAPFSVDPRRSPAPSRRDTEIGMVMRLALEPAIFLERYPRSSIEVFAEVLQADGGTRCASINASTVALVDAGIPMRDLVASCASGKIDDRIVLDMGDYEDKNGQADIPIAYMPKLERVTLLQMDGVLSPVELEQCVGLGVEGCMKIYEVQREALKKKYGDESKQSQEEE</sequence>
<dbReference type="Pfam" id="PF01138">
    <property type="entry name" value="RNase_PH"/>
    <property type="match status" value="1"/>
</dbReference>
<feature type="domain" description="Exoribonuclease phosphorolytic" evidence="12">
    <location>
        <begin position="152"/>
        <end position="216"/>
    </location>
</feature>
<evidence type="ECO:0000256" key="8">
    <source>
        <dbReference type="ARBA" id="ARBA00022839"/>
    </source>
</evidence>
<dbReference type="PATRIC" id="fig|1685127.3.peg.228"/>
<dbReference type="GO" id="GO:0006364">
    <property type="term" value="P:rRNA processing"/>
    <property type="evidence" value="ECO:0007669"/>
    <property type="project" value="UniProtKB-KW"/>
</dbReference>
<comment type="similarity">
    <text evidence="2">Belongs to the RNase PH family.</text>
</comment>
<dbReference type="Proteomes" id="UP000037210">
    <property type="component" value="Unassembled WGS sequence"/>
</dbReference>
<evidence type="ECO:0000256" key="2">
    <source>
        <dbReference type="ARBA" id="ARBA00006678"/>
    </source>
</evidence>
<dbReference type="CDD" id="cd11366">
    <property type="entry name" value="RNase_PH_archRRP41"/>
    <property type="match status" value="1"/>
</dbReference>
<dbReference type="EMBL" id="LFWZ01000069">
    <property type="protein sequence ID" value="KON29300.1"/>
    <property type="molecule type" value="Genomic_DNA"/>
</dbReference>
<dbReference type="GO" id="GO:0016896">
    <property type="term" value="F:RNA exonuclease activity, producing 5'-phosphomonoesters"/>
    <property type="evidence" value="ECO:0007669"/>
    <property type="project" value="InterPro"/>
</dbReference>
<dbReference type="InterPro" id="IPR001247">
    <property type="entry name" value="ExoRNase_PH_dom1"/>
</dbReference>
<evidence type="ECO:0000256" key="10">
    <source>
        <dbReference type="ARBA" id="ARBA00062149"/>
    </source>
</evidence>
<evidence type="ECO:0000259" key="11">
    <source>
        <dbReference type="Pfam" id="PF01138"/>
    </source>
</evidence>
<keyword evidence="8 13" id="KW-0269">Exonuclease</keyword>
<dbReference type="GO" id="GO:0003723">
    <property type="term" value="F:RNA binding"/>
    <property type="evidence" value="ECO:0007669"/>
    <property type="project" value="UniProtKB-KW"/>
</dbReference>
<evidence type="ECO:0000256" key="5">
    <source>
        <dbReference type="ARBA" id="ARBA00022722"/>
    </source>
</evidence>
<dbReference type="InterPro" id="IPR027408">
    <property type="entry name" value="PNPase/RNase_PH_dom_sf"/>
</dbReference>
<evidence type="ECO:0000259" key="12">
    <source>
        <dbReference type="Pfam" id="PF03725"/>
    </source>
</evidence>
<gene>
    <name evidence="13" type="ORF">AC482_06880</name>
</gene>
<feature type="domain" description="Exoribonuclease phosphorolytic" evidence="11">
    <location>
        <begin position="20"/>
        <end position="149"/>
    </location>
</feature>
<dbReference type="InterPro" id="IPR015847">
    <property type="entry name" value="ExoRNase_PH_dom2"/>
</dbReference>
<dbReference type="PANTHER" id="PTHR11953:SF0">
    <property type="entry name" value="EXOSOME COMPLEX COMPONENT RRP41"/>
    <property type="match status" value="1"/>
</dbReference>
<keyword evidence="3" id="KW-0963">Cytoplasm</keyword>
<evidence type="ECO:0000256" key="6">
    <source>
        <dbReference type="ARBA" id="ARBA00022801"/>
    </source>
</evidence>
<evidence type="ECO:0000313" key="14">
    <source>
        <dbReference type="Proteomes" id="UP000037210"/>
    </source>
</evidence>
<dbReference type="InterPro" id="IPR018336">
    <property type="entry name" value="RNase_PH_CS"/>
</dbReference>
<name>A0A0M0BLR7_9ARCH</name>
<dbReference type="InterPro" id="IPR036345">
    <property type="entry name" value="ExoRNase_PH_dom2_sf"/>
</dbReference>
<dbReference type="GO" id="GO:0000956">
    <property type="term" value="P:nuclear-transcribed mRNA catabolic process"/>
    <property type="evidence" value="ECO:0007669"/>
    <property type="project" value="UniProtKB-ARBA"/>
</dbReference>
<dbReference type="NCBIfam" id="TIGR02065">
    <property type="entry name" value="ECX1"/>
    <property type="match status" value="1"/>
</dbReference>
<reference evidence="13 14" key="1">
    <citation type="submission" date="2015-06" db="EMBL/GenBank/DDBJ databases">
        <title>New insights into the roles of widespread benthic archaea in carbon and nitrogen cycling.</title>
        <authorList>
            <person name="Lazar C.S."/>
            <person name="Baker B.J."/>
            <person name="Seitz K.W."/>
            <person name="Hyde A.S."/>
            <person name="Dick G.J."/>
            <person name="Hinrichs K.-U."/>
            <person name="Teske A.P."/>
        </authorList>
    </citation>
    <scope>NUCLEOTIDE SEQUENCE [LARGE SCALE GENOMIC DNA]</scope>
    <source>
        <strain evidence="13">DG-45</strain>
    </source>
</reference>
<dbReference type="SUPFAM" id="SSF55666">
    <property type="entry name" value="Ribonuclease PH domain 2-like"/>
    <property type="match status" value="1"/>
</dbReference>
<dbReference type="InterPro" id="IPR020568">
    <property type="entry name" value="Ribosomal_Su5_D2-typ_SF"/>
</dbReference>